<evidence type="ECO:0000313" key="3">
    <source>
        <dbReference type="Proteomes" id="UP000184079"/>
    </source>
</evidence>
<dbReference type="PROSITE" id="PS50851">
    <property type="entry name" value="CHEW"/>
    <property type="match status" value="1"/>
</dbReference>
<dbReference type="InterPro" id="IPR039315">
    <property type="entry name" value="CheW"/>
</dbReference>
<dbReference type="CDD" id="cd00732">
    <property type="entry name" value="CheW"/>
    <property type="match status" value="1"/>
</dbReference>
<dbReference type="GO" id="GO:0007165">
    <property type="term" value="P:signal transduction"/>
    <property type="evidence" value="ECO:0007669"/>
    <property type="project" value="InterPro"/>
</dbReference>
<gene>
    <name evidence="2" type="ORF">SAMN05421807_10282</name>
</gene>
<reference evidence="3" key="1">
    <citation type="submission" date="2016-11" db="EMBL/GenBank/DDBJ databases">
        <authorList>
            <person name="Varghese N."/>
            <person name="Submissions S."/>
        </authorList>
    </citation>
    <scope>NUCLEOTIDE SEQUENCE [LARGE SCALE GENOMIC DNA]</scope>
    <source>
        <strain evidence="3">CGMCC 1.6496</strain>
    </source>
</reference>
<feature type="domain" description="CheW-like" evidence="1">
    <location>
        <begin position="8"/>
        <end position="148"/>
    </location>
</feature>
<dbReference type="InterPro" id="IPR002545">
    <property type="entry name" value="CheW-lke_dom"/>
</dbReference>
<proteinExistence type="predicted"/>
<sequence length="156" mass="17470">MENNMSGNRKVIVFQLGEEEYAVSVQQVSSIERLMPITRVPQTADFVKGVINLRGVVTPVIDLRLRFGMEETPYSDSNRIIIVILENMEVGLVVDAANDVIDIPESEIEPTPEVIGTVDTKYIEGVAKLENRLLILLNMQKVLTEEEIEELKSVEG</sequence>
<protein>
    <submittedName>
        <fullName evidence="2">Purine-binding chemotaxis protein CheW</fullName>
    </submittedName>
</protein>
<accession>A0A1M5N6Q4</accession>
<dbReference type="Pfam" id="PF01584">
    <property type="entry name" value="CheW"/>
    <property type="match status" value="1"/>
</dbReference>
<evidence type="ECO:0000259" key="1">
    <source>
        <dbReference type="PROSITE" id="PS50851"/>
    </source>
</evidence>
<dbReference type="GO" id="GO:0006935">
    <property type="term" value="P:chemotaxis"/>
    <property type="evidence" value="ECO:0007669"/>
    <property type="project" value="InterPro"/>
</dbReference>
<dbReference type="Gene3D" id="2.40.50.180">
    <property type="entry name" value="CheA-289, Domain 4"/>
    <property type="match status" value="1"/>
</dbReference>
<dbReference type="PANTHER" id="PTHR22617:SF23">
    <property type="entry name" value="CHEMOTAXIS PROTEIN CHEW"/>
    <property type="match status" value="1"/>
</dbReference>
<keyword evidence="3" id="KW-1185">Reference proteome</keyword>
<organism evidence="2 3">
    <name type="scientific">Virgibacillus chiguensis</name>
    <dbReference type="NCBI Taxonomy" id="411959"/>
    <lineage>
        <taxon>Bacteria</taxon>
        <taxon>Bacillati</taxon>
        <taxon>Bacillota</taxon>
        <taxon>Bacilli</taxon>
        <taxon>Bacillales</taxon>
        <taxon>Bacillaceae</taxon>
        <taxon>Virgibacillus</taxon>
    </lineage>
</organism>
<dbReference type="Gene3D" id="2.30.30.40">
    <property type="entry name" value="SH3 Domains"/>
    <property type="match status" value="1"/>
</dbReference>
<dbReference type="SUPFAM" id="SSF50341">
    <property type="entry name" value="CheW-like"/>
    <property type="match status" value="1"/>
</dbReference>
<dbReference type="RefSeq" id="WP_073005038.1">
    <property type="nucleotide sequence ID" value="NZ_FQXD01000002.1"/>
</dbReference>
<dbReference type="GO" id="GO:0005829">
    <property type="term" value="C:cytosol"/>
    <property type="evidence" value="ECO:0007669"/>
    <property type="project" value="TreeGrafter"/>
</dbReference>
<dbReference type="Proteomes" id="UP000184079">
    <property type="component" value="Unassembled WGS sequence"/>
</dbReference>
<dbReference type="EMBL" id="FQXD01000002">
    <property type="protein sequence ID" value="SHG85145.1"/>
    <property type="molecule type" value="Genomic_DNA"/>
</dbReference>
<dbReference type="OrthoDB" id="9794382at2"/>
<dbReference type="AlphaFoldDB" id="A0A1M5N6Q4"/>
<dbReference type="InterPro" id="IPR036061">
    <property type="entry name" value="CheW-like_dom_sf"/>
</dbReference>
<evidence type="ECO:0000313" key="2">
    <source>
        <dbReference type="EMBL" id="SHG85145.1"/>
    </source>
</evidence>
<dbReference type="SMART" id="SM00260">
    <property type="entry name" value="CheW"/>
    <property type="match status" value="1"/>
</dbReference>
<dbReference type="PANTHER" id="PTHR22617">
    <property type="entry name" value="CHEMOTAXIS SENSOR HISTIDINE KINASE-RELATED"/>
    <property type="match status" value="1"/>
</dbReference>
<name>A0A1M5N6Q4_9BACI</name>